<dbReference type="GO" id="GO:0045936">
    <property type="term" value="P:negative regulation of phosphate metabolic process"/>
    <property type="evidence" value="ECO:0007669"/>
    <property type="project" value="InterPro"/>
</dbReference>
<dbReference type="RefSeq" id="WP_012509478.1">
    <property type="nucleotide sequence ID" value="NC_011060.1"/>
</dbReference>
<accession>B4SH22</accession>
<dbReference type="GO" id="GO:0005737">
    <property type="term" value="C:cytoplasm"/>
    <property type="evidence" value="ECO:0007669"/>
    <property type="project" value="UniProtKB-SubCell"/>
</dbReference>
<dbReference type="InterPro" id="IPR038078">
    <property type="entry name" value="PhoU-like_sf"/>
</dbReference>
<sequence length="228" mass="25961">MPERPVHEHIRELTDTLVLLASSARRNLLLALEALKEMDIDKARRVKQADYDIDEAGQRLESQCLSFLALQQPVAKDLRTIVAIMRINDDIERIGDLSVHIVERALDIDRELQQQYDLESVGAKVAEMLQYAIDAFAAKDTVKASRVFAIEEEIDSMHRMIVRTVMAAMKILPGEIEQLIAVLSVSRYLERIADHATKTAREALYLVTGETPRQKDSSYEKLFESLRN</sequence>
<evidence type="ECO:0000256" key="5">
    <source>
        <dbReference type="ARBA" id="ARBA00022490"/>
    </source>
</evidence>
<dbReference type="Pfam" id="PF01895">
    <property type="entry name" value="PhoU"/>
    <property type="match status" value="2"/>
</dbReference>
<evidence type="ECO:0000256" key="8">
    <source>
        <dbReference type="PIRNR" id="PIRNR003107"/>
    </source>
</evidence>
<feature type="domain" description="PhoU" evidence="9">
    <location>
        <begin position="119"/>
        <end position="202"/>
    </location>
</feature>
<comment type="subunit">
    <text evidence="3 8">Homodimer.</text>
</comment>
<organism evidence="10 11">
    <name type="scientific">Pelodictyon phaeoclathratiforme (strain DSM 5477 / BU-1)</name>
    <dbReference type="NCBI Taxonomy" id="324925"/>
    <lineage>
        <taxon>Bacteria</taxon>
        <taxon>Pseudomonadati</taxon>
        <taxon>Chlorobiota</taxon>
        <taxon>Chlorobiia</taxon>
        <taxon>Chlorobiales</taxon>
        <taxon>Chlorobiaceae</taxon>
        <taxon>Chlorobium/Pelodictyon group</taxon>
        <taxon>Pelodictyon</taxon>
    </lineage>
</organism>
<protein>
    <recommendedName>
        <fullName evidence="8">Phosphate-specific transport system accessory protein PhoU</fullName>
    </recommendedName>
</protein>
<gene>
    <name evidence="10" type="ordered locus">Ppha_2864</name>
</gene>
<keyword evidence="5 8" id="KW-0963">Cytoplasm</keyword>
<dbReference type="EMBL" id="CP001110">
    <property type="protein sequence ID" value="ACF45010.1"/>
    <property type="molecule type" value="Genomic_DNA"/>
</dbReference>
<keyword evidence="11" id="KW-1185">Reference proteome</keyword>
<dbReference type="KEGG" id="pph:Ppha_2864"/>
<comment type="similarity">
    <text evidence="2 8">Belongs to the PhoU family.</text>
</comment>
<comment type="subcellular location">
    <subcellularLocation>
        <location evidence="1 8">Cytoplasm</location>
    </subcellularLocation>
</comment>
<dbReference type="PIRSF" id="PIRSF003107">
    <property type="entry name" value="PhoU"/>
    <property type="match status" value="1"/>
</dbReference>
<dbReference type="SUPFAM" id="SSF109755">
    <property type="entry name" value="PhoU-like"/>
    <property type="match status" value="1"/>
</dbReference>
<dbReference type="PANTHER" id="PTHR42930">
    <property type="entry name" value="PHOSPHATE-SPECIFIC TRANSPORT SYSTEM ACCESSORY PROTEIN PHOU"/>
    <property type="match status" value="1"/>
</dbReference>
<dbReference type="Gene3D" id="1.20.58.220">
    <property type="entry name" value="Phosphate transport system protein phou homolog 2, domain 2"/>
    <property type="match status" value="1"/>
</dbReference>
<dbReference type="OrthoDB" id="9814256at2"/>
<dbReference type="InterPro" id="IPR028366">
    <property type="entry name" value="PhoU"/>
</dbReference>
<proteinExistence type="inferred from homology"/>
<evidence type="ECO:0000313" key="10">
    <source>
        <dbReference type="EMBL" id="ACF45010.1"/>
    </source>
</evidence>
<dbReference type="Proteomes" id="UP000002724">
    <property type="component" value="Chromosome"/>
</dbReference>
<feature type="domain" description="PhoU" evidence="9">
    <location>
        <begin position="20"/>
        <end position="104"/>
    </location>
</feature>
<evidence type="ECO:0000256" key="1">
    <source>
        <dbReference type="ARBA" id="ARBA00004496"/>
    </source>
</evidence>
<evidence type="ECO:0000256" key="4">
    <source>
        <dbReference type="ARBA" id="ARBA00022448"/>
    </source>
</evidence>
<evidence type="ECO:0000259" key="9">
    <source>
        <dbReference type="Pfam" id="PF01895"/>
    </source>
</evidence>
<evidence type="ECO:0000256" key="2">
    <source>
        <dbReference type="ARBA" id="ARBA00008107"/>
    </source>
</evidence>
<dbReference type="GO" id="GO:0006817">
    <property type="term" value="P:phosphate ion transport"/>
    <property type="evidence" value="ECO:0007669"/>
    <property type="project" value="UniProtKB-KW"/>
</dbReference>
<dbReference type="eggNOG" id="COG0704">
    <property type="taxonomic scope" value="Bacteria"/>
</dbReference>
<evidence type="ECO:0000313" key="11">
    <source>
        <dbReference type="Proteomes" id="UP000002724"/>
    </source>
</evidence>
<dbReference type="HOGENOM" id="CLU_078518_3_0_10"/>
<dbReference type="NCBIfam" id="TIGR02135">
    <property type="entry name" value="phoU_full"/>
    <property type="match status" value="1"/>
</dbReference>
<dbReference type="GO" id="GO:0030643">
    <property type="term" value="P:intracellular phosphate ion homeostasis"/>
    <property type="evidence" value="ECO:0007669"/>
    <property type="project" value="InterPro"/>
</dbReference>
<comment type="function">
    <text evidence="7 8">Plays a role in the regulation of phosphate uptake.</text>
</comment>
<evidence type="ECO:0000256" key="7">
    <source>
        <dbReference type="ARBA" id="ARBA00056181"/>
    </source>
</evidence>
<dbReference type="AlphaFoldDB" id="B4SH22"/>
<reference evidence="10 11" key="1">
    <citation type="submission" date="2008-06" db="EMBL/GenBank/DDBJ databases">
        <title>Complete sequence of Pelodictyon phaeoclathratiforme BU-1.</title>
        <authorList>
            <consortium name="US DOE Joint Genome Institute"/>
            <person name="Lucas S."/>
            <person name="Copeland A."/>
            <person name="Lapidus A."/>
            <person name="Glavina del Rio T."/>
            <person name="Dalin E."/>
            <person name="Tice H."/>
            <person name="Bruce D."/>
            <person name="Goodwin L."/>
            <person name="Pitluck S."/>
            <person name="Schmutz J."/>
            <person name="Larimer F."/>
            <person name="Land M."/>
            <person name="Hauser L."/>
            <person name="Kyrpides N."/>
            <person name="Mikhailova N."/>
            <person name="Liu Z."/>
            <person name="Li T."/>
            <person name="Zhao F."/>
            <person name="Overmann J."/>
            <person name="Bryant D.A."/>
            <person name="Richardson P."/>
        </authorList>
    </citation>
    <scope>NUCLEOTIDE SEQUENCE [LARGE SCALE GENOMIC DNA]</scope>
    <source>
        <strain evidence="11">DSM 5477 / BU-1</strain>
    </source>
</reference>
<keyword evidence="4 8" id="KW-0813">Transport</keyword>
<keyword evidence="6 8" id="KW-0592">Phosphate transport</keyword>
<dbReference type="PANTHER" id="PTHR42930:SF3">
    <property type="entry name" value="PHOSPHATE-SPECIFIC TRANSPORT SYSTEM ACCESSORY PROTEIN PHOU"/>
    <property type="match status" value="1"/>
</dbReference>
<dbReference type="STRING" id="324925.Ppha_2864"/>
<evidence type="ECO:0000256" key="6">
    <source>
        <dbReference type="ARBA" id="ARBA00022592"/>
    </source>
</evidence>
<name>B4SH22_PELPB</name>
<evidence type="ECO:0000256" key="3">
    <source>
        <dbReference type="ARBA" id="ARBA00011738"/>
    </source>
</evidence>
<dbReference type="FunFam" id="1.20.58.220:FF:000004">
    <property type="entry name" value="Phosphate-specific transport system accessory protein PhoU"/>
    <property type="match status" value="1"/>
</dbReference>
<dbReference type="InterPro" id="IPR026022">
    <property type="entry name" value="PhoU_dom"/>
</dbReference>